<evidence type="ECO:0000313" key="9">
    <source>
        <dbReference type="Proteomes" id="UP000494165"/>
    </source>
</evidence>
<keyword evidence="2" id="KW-0677">Repeat</keyword>
<feature type="domain" description="C2H2-type" evidence="7">
    <location>
        <begin position="370"/>
        <end position="397"/>
    </location>
</feature>
<sequence>MVAERAKHQGDDFLGNQPKWWNHLSCRKPWMKSDDETLEKNEIEDDYDGDAIECNPSIQGIATECSKNLEEPFESSFTPSVEAVFSIEGIKECSVKLPILKINFIEKCCKGLVDLSKYKSKPILIECIECNISFGNLLEKQQHFANLHPEYKSCPFCLKVFPPTTKLSNHLMEQNCCEDIPQLKLLCPKCHVSEYNYKNLFRHFNHVHKGPLPNQTHRCLSCNFVYFEKKQLDDHFKHSHKEHKCKKCAASFKSKVLAISHMALQHPDSRFGDFCKRVAGQPLQCFVCDAVFPRESRMAKHFLQYHPELMGTLEAPDVVLELAEQEEKCHTPTIKYDSNDSDDSAQKRFIPKDVPIERIVPGKRISTLTFHCPHCEKFFYKRFSLRKHVEQHLKNPKIPVVSTVSIEVSSKIQDQDSKPPTNLVISKPQPDTATKPMPLSCDKSTVLHHVATCRTHENLPFSKFKMCSSLKMREQISEEYQGAT</sequence>
<accession>A0A8S1CVT5</accession>
<reference evidence="8 9" key="1">
    <citation type="submission" date="2020-04" db="EMBL/GenBank/DDBJ databases">
        <authorList>
            <person name="Alioto T."/>
            <person name="Alioto T."/>
            <person name="Gomez Garrido J."/>
        </authorList>
    </citation>
    <scope>NUCLEOTIDE SEQUENCE [LARGE SCALE GENOMIC DNA]</scope>
</reference>
<keyword evidence="3 5" id="KW-0863">Zinc-finger</keyword>
<name>A0A8S1CVT5_9INSE</name>
<dbReference type="AlphaFoldDB" id="A0A8S1CVT5"/>
<dbReference type="EMBL" id="CADEPI010000070">
    <property type="protein sequence ID" value="CAB3372242.1"/>
    <property type="molecule type" value="Genomic_DNA"/>
</dbReference>
<gene>
    <name evidence="8" type="ORF">CLODIP_2_CD10930</name>
</gene>
<dbReference type="SMART" id="SM00355">
    <property type="entry name" value="ZnF_C2H2"/>
    <property type="match status" value="6"/>
</dbReference>
<protein>
    <recommendedName>
        <fullName evidence="7">C2H2-type domain-containing protein</fullName>
    </recommendedName>
</protein>
<feature type="region of interest" description="Disordered" evidence="6">
    <location>
        <begin position="411"/>
        <end position="436"/>
    </location>
</feature>
<evidence type="ECO:0000256" key="6">
    <source>
        <dbReference type="SAM" id="MobiDB-lite"/>
    </source>
</evidence>
<keyword evidence="9" id="KW-1185">Reference proteome</keyword>
<evidence type="ECO:0000256" key="2">
    <source>
        <dbReference type="ARBA" id="ARBA00022737"/>
    </source>
</evidence>
<dbReference type="PANTHER" id="PTHR24408:SF34">
    <property type="entry name" value="ZINC FINGER PROTEIN 672-RELATED"/>
    <property type="match status" value="1"/>
</dbReference>
<evidence type="ECO:0000256" key="1">
    <source>
        <dbReference type="ARBA" id="ARBA00022723"/>
    </source>
</evidence>
<dbReference type="PROSITE" id="PS00028">
    <property type="entry name" value="ZINC_FINGER_C2H2_1"/>
    <property type="match status" value="5"/>
</dbReference>
<dbReference type="Gene3D" id="3.30.160.60">
    <property type="entry name" value="Classic Zinc Finger"/>
    <property type="match status" value="1"/>
</dbReference>
<dbReference type="PANTHER" id="PTHR24408">
    <property type="entry name" value="ZINC FINGER PROTEIN"/>
    <property type="match status" value="1"/>
</dbReference>
<dbReference type="GO" id="GO:0043565">
    <property type="term" value="F:sequence-specific DNA binding"/>
    <property type="evidence" value="ECO:0007669"/>
    <property type="project" value="TreeGrafter"/>
</dbReference>
<proteinExistence type="predicted"/>
<organism evidence="8 9">
    <name type="scientific">Cloeon dipterum</name>
    <dbReference type="NCBI Taxonomy" id="197152"/>
    <lineage>
        <taxon>Eukaryota</taxon>
        <taxon>Metazoa</taxon>
        <taxon>Ecdysozoa</taxon>
        <taxon>Arthropoda</taxon>
        <taxon>Hexapoda</taxon>
        <taxon>Insecta</taxon>
        <taxon>Pterygota</taxon>
        <taxon>Palaeoptera</taxon>
        <taxon>Ephemeroptera</taxon>
        <taxon>Pisciforma</taxon>
        <taxon>Baetidae</taxon>
        <taxon>Cloeon</taxon>
    </lineage>
</organism>
<evidence type="ECO:0000313" key="8">
    <source>
        <dbReference type="EMBL" id="CAB3372242.1"/>
    </source>
</evidence>
<evidence type="ECO:0000259" key="7">
    <source>
        <dbReference type="PROSITE" id="PS50157"/>
    </source>
</evidence>
<feature type="compositionally biased region" description="Polar residues" evidence="6">
    <location>
        <begin position="411"/>
        <end position="432"/>
    </location>
</feature>
<dbReference type="GO" id="GO:0008270">
    <property type="term" value="F:zinc ion binding"/>
    <property type="evidence" value="ECO:0007669"/>
    <property type="project" value="UniProtKB-KW"/>
</dbReference>
<keyword evidence="1" id="KW-0479">Metal-binding</keyword>
<dbReference type="Proteomes" id="UP000494165">
    <property type="component" value="Unassembled WGS sequence"/>
</dbReference>
<dbReference type="GO" id="GO:0005634">
    <property type="term" value="C:nucleus"/>
    <property type="evidence" value="ECO:0007669"/>
    <property type="project" value="TreeGrafter"/>
</dbReference>
<comment type="caution">
    <text evidence="8">The sequence shown here is derived from an EMBL/GenBank/DDBJ whole genome shotgun (WGS) entry which is preliminary data.</text>
</comment>
<keyword evidence="4" id="KW-0862">Zinc</keyword>
<evidence type="ECO:0000256" key="3">
    <source>
        <dbReference type="ARBA" id="ARBA00022771"/>
    </source>
</evidence>
<evidence type="ECO:0000256" key="5">
    <source>
        <dbReference type="PROSITE-ProRule" id="PRU00042"/>
    </source>
</evidence>
<evidence type="ECO:0000256" key="4">
    <source>
        <dbReference type="ARBA" id="ARBA00022833"/>
    </source>
</evidence>
<dbReference type="InterPro" id="IPR013087">
    <property type="entry name" value="Znf_C2H2_type"/>
</dbReference>
<dbReference type="GO" id="GO:0000981">
    <property type="term" value="F:DNA-binding transcription factor activity, RNA polymerase II-specific"/>
    <property type="evidence" value="ECO:0007669"/>
    <property type="project" value="TreeGrafter"/>
</dbReference>
<dbReference type="PROSITE" id="PS50157">
    <property type="entry name" value="ZINC_FINGER_C2H2_2"/>
    <property type="match status" value="1"/>
</dbReference>